<dbReference type="Proteomes" id="UP000733379">
    <property type="component" value="Unassembled WGS sequence"/>
</dbReference>
<protein>
    <submittedName>
        <fullName evidence="2">Uncharacterized protein</fullName>
    </submittedName>
</protein>
<evidence type="ECO:0000313" key="3">
    <source>
        <dbReference type="Proteomes" id="UP000733379"/>
    </source>
</evidence>
<reference evidence="2 3" key="1">
    <citation type="submission" date="2021-06" db="EMBL/GenBank/DDBJ databases">
        <title>Actinomycetes sequencing.</title>
        <authorList>
            <person name="Shan Q."/>
        </authorList>
    </citation>
    <scope>NUCLEOTIDE SEQUENCE [LARGE SCALE GENOMIC DNA]</scope>
    <source>
        <strain evidence="2 3">NEAU-G5</strain>
    </source>
</reference>
<keyword evidence="1" id="KW-0175">Coiled coil</keyword>
<feature type="coiled-coil region" evidence="1">
    <location>
        <begin position="208"/>
        <end position="263"/>
    </location>
</feature>
<comment type="caution">
    <text evidence="2">The sequence shown here is derived from an EMBL/GenBank/DDBJ whole genome shotgun (WGS) entry which is preliminary data.</text>
</comment>
<proteinExistence type="predicted"/>
<dbReference type="RefSeq" id="WP_215916228.1">
    <property type="nucleotide sequence ID" value="NZ_JAHKNI010000002.1"/>
</dbReference>
<sequence>MNALTAIEIDNELAARGREIEAITATLLELDKHPGLVLLRGFPPTGETQRRWRPIEQALELMWEDFGRVRDILEAARAIRARRHKPTDADRTELTRLLRDRPHEVSRTPIPMAQRTLTGPTEQVLFVGIADTLDRMRTTFPEIAEFLDAVDAVNTRVLAALTPVQTRLDEFGGVTAELRAIAEGVTDLLGRSATDPLALTPDRIDARAAELARRLDREARGLAELRELSADWPAAIARTRSRLDSIGDAVERAARAREQAQEKIRTAPLPVPADETGTLRAELDALAAGPSGGPAALSLLELRRRIDAALARAEGAVDLAQGLLDRRAELRGRLAAYQVKAARLGVSEQQDVLSANRIAAGLLDRRPCDLAAATRAITDYQQVIAEVSGRPG</sequence>
<dbReference type="EMBL" id="JAHKNI010000002">
    <property type="protein sequence ID" value="MBU3061336.1"/>
    <property type="molecule type" value="Genomic_DNA"/>
</dbReference>
<name>A0ABS6AUX9_9NOCA</name>
<evidence type="ECO:0000256" key="1">
    <source>
        <dbReference type="SAM" id="Coils"/>
    </source>
</evidence>
<organism evidence="2 3">
    <name type="scientific">Nocardia albiluteola</name>
    <dbReference type="NCBI Taxonomy" id="2842303"/>
    <lineage>
        <taxon>Bacteria</taxon>
        <taxon>Bacillati</taxon>
        <taxon>Actinomycetota</taxon>
        <taxon>Actinomycetes</taxon>
        <taxon>Mycobacteriales</taxon>
        <taxon>Nocardiaceae</taxon>
        <taxon>Nocardia</taxon>
    </lineage>
</organism>
<gene>
    <name evidence="2" type="ORF">KO481_07350</name>
</gene>
<accession>A0ABS6AUX9</accession>
<evidence type="ECO:0000313" key="2">
    <source>
        <dbReference type="EMBL" id="MBU3061336.1"/>
    </source>
</evidence>
<keyword evidence="3" id="KW-1185">Reference proteome</keyword>